<dbReference type="NCBIfam" id="TIGR02473">
    <property type="entry name" value="flagell_FliJ"/>
    <property type="match status" value="1"/>
</dbReference>
<dbReference type="AlphaFoldDB" id="A0A7V4G7S2"/>
<organism evidence="11">
    <name type="scientific">Desulfobacca acetoxidans</name>
    <dbReference type="NCBI Taxonomy" id="60893"/>
    <lineage>
        <taxon>Bacteria</taxon>
        <taxon>Pseudomonadati</taxon>
        <taxon>Thermodesulfobacteriota</taxon>
        <taxon>Desulfobaccia</taxon>
        <taxon>Desulfobaccales</taxon>
        <taxon>Desulfobaccaceae</taxon>
        <taxon>Desulfobacca</taxon>
    </lineage>
</organism>
<evidence type="ECO:0000256" key="9">
    <source>
        <dbReference type="ARBA" id="ARBA00023136"/>
    </source>
</evidence>
<keyword evidence="11" id="KW-0969">Cilium</keyword>
<protein>
    <recommendedName>
        <fullName evidence="3">Flagellar FliJ protein</fullName>
    </recommendedName>
</protein>
<dbReference type="GO" id="GO:0005886">
    <property type="term" value="C:plasma membrane"/>
    <property type="evidence" value="ECO:0007669"/>
    <property type="project" value="UniProtKB-SubCell"/>
</dbReference>
<dbReference type="InterPro" id="IPR053716">
    <property type="entry name" value="Flag_assembly_chemotaxis_eff"/>
</dbReference>
<evidence type="ECO:0000256" key="3">
    <source>
        <dbReference type="ARBA" id="ARBA00020392"/>
    </source>
</evidence>
<dbReference type="GO" id="GO:0006935">
    <property type="term" value="P:chemotaxis"/>
    <property type="evidence" value="ECO:0007669"/>
    <property type="project" value="UniProtKB-KW"/>
</dbReference>
<evidence type="ECO:0000256" key="7">
    <source>
        <dbReference type="ARBA" id="ARBA00022795"/>
    </source>
</evidence>
<reference evidence="11" key="1">
    <citation type="journal article" date="2020" name="mSystems">
        <title>Genome- and Community-Level Interaction Insights into Carbon Utilization and Element Cycling Functions of Hydrothermarchaeota in Hydrothermal Sediment.</title>
        <authorList>
            <person name="Zhou Z."/>
            <person name="Liu Y."/>
            <person name="Xu W."/>
            <person name="Pan J."/>
            <person name="Luo Z.H."/>
            <person name="Li M."/>
        </authorList>
    </citation>
    <scope>NUCLEOTIDE SEQUENCE [LARGE SCALE GENOMIC DNA]</scope>
    <source>
        <strain evidence="11">SpSt-548</strain>
    </source>
</reference>
<gene>
    <name evidence="11" type="primary">fliJ</name>
    <name evidence="11" type="ORF">ENT08_04330</name>
</gene>
<proteinExistence type="inferred from homology"/>
<comment type="caution">
    <text evidence="11">The sequence shown here is derived from an EMBL/GenBank/DDBJ whole genome shotgun (WGS) entry which is preliminary data.</text>
</comment>
<comment type="similarity">
    <text evidence="2">Belongs to the FliJ family.</text>
</comment>
<name>A0A7V4G7S2_9BACT</name>
<evidence type="ECO:0000256" key="1">
    <source>
        <dbReference type="ARBA" id="ARBA00004413"/>
    </source>
</evidence>
<evidence type="ECO:0000256" key="10">
    <source>
        <dbReference type="ARBA" id="ARBA00023225"/>
    </source>
</evidence>
<sequence>MRPRRKFLFPLDTVLKVRRLREDQARQDLARAQHQLARSRGALEETRKHFTLTLEKLRHTPQEGWDAHDYQLLCRFLEHLKLAVDGWRDQVRQDEALVTEKTLILQRLHQERRLLERLKERKYLQYRREVAKFLAAESEALVLARWNHS</sequence>
<comment type="subcellular location">
    <subcellularLocation>
        <location evidence="1">Cell membrane</location>
        <topology evidence="1">Peripheral membrane protein</topology>
        <orientation evidence="1">Cytoplasmic side</orientation>
    </subcellularLocation>
</comment>
<evidence type="ECO:0000256" key="5">
    <source>
        <dbReference type="ARBA" id="ARBA00022475"/>
    </source>
</evidence>
<keyword evidence="7" id="KW-1005">Bacterial flagellum biogenesis</keyword>
<evidence type="ECO:0000256" key="6">
    <source>
        <dbReference type="ARBA" id="ARBA00022500"/>
    </source>
</evidence>
<keyword evidence="11" id="KW-0282">Flagellum</keyword>
<keyword evidence="6" id="KW-0145">Chemotaxis</keyword>
<evidence type="ECO:0000256" key="2">
    <source>
        <dbReference type="ARBA" id="ARBA00010004"/>
    </source>
</evidence>
<keyword evidence="4" id="KW-0813">Transport</keyword>
<keyword evidence="11" id="KW-0966">Cell projection</keyword>
<evidence type="ECO:0000256" key="8">
    <source>
        <dbReference type="ARBA" id="ARBA00022927"/>
    </source>
</evidence>
<keyword evidence="9" id="KW-0472">Membrane</keyword>
<keyword evidence="10" id="KW-1006">Bacterial flagellum protein export</keyword>
<dbReference type="GO" id="GO:0044781">
    <property type="term" value="P:bacterial-type flagellum organization"/>
    <property type="evidence" value="ECO:0007669"/>
    <property type="project" value="UniProtKB-KW"/>
</dbReference>
<dbReference type="GO" id="GO:0015031">
    <property type="term" value="P:protein transport"/>
    <property type="evidence" value="ECO:0007669"/>
    <property type="project" value="UniProtKB-KW"/>
</dbReference>
<dbReference type="Gene3D" id="1.10.287.1700">
    <property type="match status" value="1"/>
</dbReference>
<keyword evidence="5" id="KW-1003">Cell membrane</keyword>
<dbReference type="InterPro" id="IPR012823">
    <property type="entry name" value="Flagell_FliJ"/>
</dbReference>
<dbReference type="Pfam" id="PF02050">
    <property type="entry name" value="FliJ"/>
    <property type="match status" value="1"/>
</dbReference>
<keyword evidence="8" id="KW-0653">Protein transport</keyword>
<evidence type="ECO:0000256" key="4">
    <source>
        <dbReference type="ARBA" id="ARBA00022448"/>
    </source>
</evidence>
<dbReference type="GO" id="GO:0071973">
    <property type="term" value="P:bacterial-type flagellum-dependent cell motility"/>
    <property type="evidence" value="ECO:0007669"/>
    <property type="project" value="InterPro"/>
</dbReference>
<dbReference type="EMBL" id="DSXI01000248">
    <property type="protein sequence ID" value="HGS04953.1"/>
    <property type="molecule type" value="Genomic_DNA"/>
</dbReference>
<evidence type="ECO:0000313" key="11">
    <source>
        <dbReference type="EMBL" id="HGS04953.1"/>
    </source>
</evidence>
<accession>A0A7V4G7S2</accession>
<dbReference type="GO" id="GO:0009288">
    <property type="term" value="C:bacterial-type flagellum"/>
    <property type="evidence" value="ECO:0007669"/>
    <property type="project" value="InterPro"/>
</dbReference>